<gene>
    <name evidence="2" type="ORF">MERR_LOCUS23400</name>
</gene>
<reference evidence="2" key="1">
    <citation type="submission" date="2020-01" db="EMBL/GenBank/DDBJ databases">
        <authorList>
            <person name="Mishra B."/>
        </authorList>
    </citation>
    <scope>NUCLEOTIDE SEQUENCE [LARGE SCALE GENOMIC DNA]</scope>
</reference>
<dbReference type="OrthoDB" id="601306at2759"/>
<dbReference type="InterPro" id="IPR050796">
    <property type="entry name" value="SCF_F-box_component"/>
</dbReference>
<dbReference type="NCBIfam" id="TIGR01640">
    <property type="entry name" value="F_box_assoc_1"/>
    <property type="match status" value="1"/>
</dbReference>
<sequence>MRMESLPHDVVELILERLPVKSLLRFKAVSKEWRSTIESSFFQERQLVQRKQSGDPDVLMVPKTPFHAVGPDLMEPLITLVLGSSASVKIPSPLEKTHYLVCKNTCDGLVCVYQTCEPCLVFNPTTRWHRTLPLYELQKYVIGLGKEWYFKLSPSFFNLGFGKDKLTGTYKPVCLYNSKEIGRQNATTCEVFDFCTNSWRYVTPAAPYRINNHSNPVYVDGSLHWLTECKETNVLSFDLHKESFQVVSKAPFADLLPYEMVLCNLDERLCVSALKWPEQVIWSFSSGNKSWEQMYSLDLDYTYRCHDIPTRLFAPHIYALMPLALLHGEKEKKKKLLFYDDVLSRKLVIYDPETKSCDAAYSAEVIGYTVCYFQSLFSI</sequence>
<dbReference type="Pfam" id="PF00646">
    <property type="entry name" value="F-box"/>
    <property type="match status" value="1"/>
</dbReference>
<dbReference type="InterPro" id="IPR036047">
    <property type="entry name" value="F-box-like_dom_sf"/>
</dbReference>
<evidence type="ECO:0000313" key="2">
    <source>
        <dbReference type="EMBL" id="CAA7036165.1"/>
    </source>
</evidence>
<dbReference type="PANTHER" id="PTHR31672">
    <property type="entry name" value="BNACNNG10540D PROTEIN"/>
    <property type="match status" value="1"/>
</dbReference>
<dbReference type="PROSITE" id="PS50181">
    <property type="entry name" value="FBOX"/>
    <property type="match status" value="1"/>
</dbReference>
<dbReference type="SMART" id="SM00256">
    <property type="entry name" value="FBOX"/>
    <property type="match status" value="1"/>
</dbReference>
<dbReference type="Gene3D" id="1.20.1280.50">
    <property type="match status" value="1"/>
</dbReference>
<dbReference type="InterPro" id="IPR001810">
    <property type="entry name" value="F-box_dom"/>
</dbReference>
<feature type="domain" description="F-box" evidence="1">
    <location>
        <begin position="1"/>
        <end position="45"/>
    </location>
</feature>
<proteinExistence type="predicted"/>
<name>A0A6D2JH21_9BRAS</name>
<dbReference type="AlphaFoldDB" id="A0A6D2JH21"/>
<dbReference type="PANTHER" id="PTHR31672:SF13">
    <property type="entry name" value="F-BOX PROTEIN CPR30-LIKE"/>
    <property type="match status" value="1"/>
</dbReference>
<comment type="caution">
    <text evidence="2">The sequence shown here is derived from an EMBL/GenBank/DDBJ whole genome shotgun (WGS) entry which is preliminary data.</text>
</comment>
<organism evidence="2 3">
    <name type="scientific">Microthlaspi erraticum</name>
    <dbReference type="NCBI Taxonomy" id="1685480"/>
    <lineage>
        <taxon>Eukaryota</taxon>
        <taxon>Viridiplantae</taxon>
        <taxon>Streptophyta</taxon>
        <taxon>Embryophyta</taxon>
        <taxon>Tracheophyta</taxon>
        <taxon>Spermatophyta</taxon>
        <taxon>Magnoliopsida</taxon>
        <taxon>eudicotyledons</taxon>
        <taxon>Gunneridae</taxon>
        <taxon>Pentapetalae</taxon>
        <taxon>rosids</taxon>
        <taxon>malvids</taxon>
        <taxon>Brassicales</taxon>
        <taxon>Brassicaceae</taxon>
        <taxon>Coluteocarpeae</taxon>
        <taxon>Microthlaspi</taxon>
    </lineage>
</organism>
<keyword evidence="3" id="KW-1185">Reference proteome</keyword>
<dbReference type="Proteomes" id="UP000467841">
    <property type="component" value="Unassembled WGS sequence"/>
</dbReference>
<dbReference type="Pfam" id="PF07734">
    <property type="entry name" value="FBA_1"/>
    <property type="match status" value="1"/>
</dbReference>
<evidence type="ECO:0000313" key="3">
    <source>
        <dbReference type="Proteomes" id="UP000467841"/>
    </source>
</evidence>
<dbReference type="SUPFAM" id="SSF81383">
    <property type="entry name" value="F-box domain"/>
    <property type="match status" value="1"/>
</dbReference>
<dbReference type="InterPro" id="IPR006527">
    <property type="entry name" value="F-box-assoc_dom_typ1"/>
</dbReference>
<dbReference type="InterPro" id="IPR017451">
    <property type="entry name" value="F-box-assoc_interact_dom"/>
</dbReference>
<evidence type="ECO:0000259" key="1">
    <source>
        <dbReference type="PROSITE" id="PS50181"/>
    </source>
</evidence>
<protein>
    <recommendedName>
        <fullName evidence="1">F-box domain-containing protein</fullName>
    </recommendedName>
</protein>
<accession>A0A6D2JH21</accession>
<dbReference type="EMBL" id="CACVBM020001163">
    <property type="protein sequence ID" value="CAA7036165.1"/>
    <property type="molecule type" value="Genomic_DNA"/>
</dbReference>
<dbReference type="CDD" id="cd22157">
    <property type="entry name" value="F-box_AtFBW1-like"/>
    <property type="match status" value="1"/>
</dbReference>